<dbReference type="SUPFAM" id="SSF51735">
    <property type="entry name" value="NAD(P)-binding Rossmann-fold domains"/>
    <property type="match status" value="1"/>
</dbReference>
<dbReference type="PANTHER" id="PTHR43054:SF1">
    <property type="entry name" value="SCYLLO-INOSITOL 2-DEHYDROGENASE (NADP(+)) IOLU"/>
    <property type="match status" value="1"/>
</dbReference>
<name>A0A268FB03_NIACI</name>
<dbReference type="RefSeq" id="WP_095331083.1">
    <property type="nucleotide sequence ID" value="NZ_CP026031.1"/>
</dbReference>
<dbReference type="SUPFAM" id="SSF55347">
    <property type="entry name" value="Glyceraldehyde-3-phosphate dehydrogenase-like, C-terminal domain"/>
    <property type="match status" value="1"/>
</dbReference>
<dbReference type="Gene3D" id="3.40.50.720">
    <property type="entry name" value="NAD(P)-binding Rossmann-like Domain"/>
    <property type="match status" value="1"/>
</dbReference>
<feature type="domain" description="GFO/IDH/MocA-like oxidoreductase" evidence="2">
    <location>
        <begin position="139"/>
        <end position="248"/>
    </location>
</feature>
<organism evidence="3 4">
    <name type="scientific">Niallia circulans</name>
    <name type="common">Bacillus circulans</name>
    <dbReference type="NCBI Taxonomy" id="1397"/>
    <lineage>
        <taxon>Bacteria</taxon>
        <taxon>Bacillati</taxon>
        <taxon>Bacillota</taxon>
        <taxon>Bacilli</taxon>
        <taxon>Bacillales</taxon>
        <taxon>Bacillaceae</taxon>
        <taxon>Niallia</taxon>
    </lineage>
</organism>
<dbReference type="Gene3D" id="3.30.360.10">
    <property type="entry name" value="Dihydrodipicolinate Reductase, domain 2"/>
    <property type="match status" value="1"/>
</dbReference>
<dbReference type="GO" id="GO:0000166">
    <property type="term" value="F:nucleotide binding"/>
    <property type="evidence" value="ECO:0007669"/>
    <property type="project" value="InterPro"/>
</dbReference>
<dbReference type="InterPro" id="IPR000683">
    <property type="entry name" value="Gfo/Idh/MocA-like_OxRdtase_N"/>
</dbReference>
<dbReference type="KEGG" id="bcir:C2I06_20760"/>
<dbReference type="InterPro" id="IPR055170">
    <property type="entry name" value="GFO_IDH_MocA-like_dom"/>
</dbReference>
<accession>A0A268FB03</accession>
<dbReference type="Pfam" id="PF22725">
    <property type="entry name" value="GFO_IDH_MocA_C3"/>
    <property type="match status" value="1"/>
</dbReference>
<dbReference type="Pfam" id="PF01408">
    <property type="entry name" value="GFO_IDH_MocA"/>
    <property type="match status" value="1"/>
</dbReference>
<dbReference type="AlphaFoldDB" id="A0A268FB03"/>
<gene>
    <name evidence="3" type="ORF">CHH57_14130</name>
</gene>
<feature type="domain" description="Gfo/Idh/MocA-like oxidoreductase N-terminal" evidence="1">
    <location>
        <begin position="3"/>
        <end position="120"/>
    </location>
</feature>
<sequence>MTIKFGVIGTNWITESFIKAAGEIEDFQLNAVYSRTADKAKAFADKFNVEHTFTNLEEMAKSDKIDAVYIASPNAYHAQQAILFLKNKKHVLTEKAMASNTAEVKEMITAAKENEVLLMEALKSTFLPNFKVVQENLHKLGKIRRAFVSYCQYSSRYDAYKQGTVLNAFKPELSNGALMDIGVYCLYPMVLLFGKPEKVKANSFLLESGVDGEGSIILAYPDMDVILIYSKITNSHIPSEIQGEDGNLIINQMNTPTKVEFIPRNGEGENLTLPQKEASMFYEAQEFIELIKAGKTESSINSFDISLAVMEVMDEVRRQTGIVFPADTKQ</sequence>
<evidence type="ECO:0000259" key="1">
    <source>
        <dbReference type="Pfam" id="PF01408"/>
    </source>
</evidence>
<evidence type="ECO:0000259" key="2">
    <source>
        <dbReference type="Pfam" id="PF22725"/>
    </source>
</evidence>
<evidence type="ECO:0000313" key="3">
    <source>
        <dbReference type="EMBL" id="PAD82560.1"/>
    </source>
</evidence>
<dbReference type="EMBL" id="NPBQ01000088">
    <property type="protein sequence ID" value="PAD82560.1"/>
    <property type="molecule type" value="Genomic_DNA"/>
</dbReference>
<proteinExistence type="predicted"/>
<dbReference type="PANTHER" id="PTHR43054">
    <property type="match status" value="1"/>
</dbReference>
<evidence type="ECO:0000313" key="4">
    <source>
        <dbReference type="Proteomes" id="UP000216961"/>
    </source>
</evidence>
<reference evidence="3 4" key="1">
    <citation type="submission" date="2017-07" db="EMBL/GenBank/DDBJ databases">
        <title>Isolation and whole genome analysis of endospore-forming bacteria from heroin.</title>
        <authorList>
            <person name="Kalinowski J."/>
            <person name="Ahrens B."/>
            <person name="Al-Dilaimi A."/>
            <person name="Winkler A."/>
            <person name="Wibberg D."/>
            <person name="Schleenbecker U."/>
            <person name="Ruckert C."/>
            <person name="Wolfel R."/>
            <person name="Grass G."/>
        </authorList>
    </citation>
    <scope>NUCLEOTIDE SEQUENCE [LARGE SCALE GENOMIC DNA]</scope>
    <source>
        <strain evidence="3 4">7521-2</strain>
    </source>
</reference>
<protein>
    <submittedName>
        <fullName evidence="3">Oxidoreductase</fullName>
    </submittedName>
</protein>
<dbReference type="Proteomes" id="UP000216961">
    <property type="component" value="Unassembled WGS sequence"/>
</dbReference>
<comment type="caution">
    <text evidence="3">The sequence shown here is derived from an EMBL/GenBank/DDBJ whole genome shotgun (WGS) entry which is preliminary data.</text>
</comment>
<dbReference type="InterPro" id="IPR036291">
    <property type="entry name" value="NAD(P)-bd_dom_sf"/>
</dbReference>